<feature type="region of interest" description="Disordered" evidence="1">
    <location>
        <begin position="442"/>
        <end position="471"/>
    </location>
</feature>
<keyword evidence="4" id="KW-1185">Reference proteome</keyword>
<feature type="chain" id="PRO_5040737316" description="SLA1 homology domain-containing protein" evidence="2">
    <location>
        <begin position="24"/>
        <end position="471"/>
    </location>
</feature>
<feature type="signal peptide" evidence="2">
    <location>
        <begin position="1"/>
        <end position="23"/>
    </location>
</feature>
<protein>
    <recommendedName>
        <fullName evidence="5">SLA1 homology domain-containing protein</fullName>
    </recommendedName>
</protein>
<dbReference type="RefSeq" id="WP_230219037.1">
    <property type="nucleotide sequence ID" value="NZ_JAJKFT010000010.1"/>
</dbReference>
<evidence type="ECO:0000313" key="3">
    <source>
        <dbReference type="EMBL" id="MCC9629234.1"/>
    </source>
</evidence>
<gene>
    <name evidence="3" type="ORF">LOC68_12595</name>
</gene>
<organism evidence="3 4">
    <name type="scientific">Blastopirellula sediminis</name>
    <dbReference type="NCBI Taxonomy" id="2894196"/>
    <lineage>
        <taxon>Bacteria</taxon>
        <taxon>Pseudomonadati</taxon>
        <taxon>Planctomycetota</taxon>
        <taxon>Planctomycetia</taxon>
        <taxon>Pirellulales</taxon>
        <taxon>Pirellulaceae</taxon>
        <taxon>Blastopirellula</taxon>
    </lineage>
</organism>
<reference evidence="3" key="1">
    <citation type="submission" date="2021-11" db="EMBL/GenBank/DDBJ databases">
        <title>Genome sequence.</title>
        <authorList>
            <person name="Sun Q."/>
        </authorList>
    </citation>
    <scope>NUCLEOTIDE SEQUENCE</scope>
    <source>
        <strain evidence="3">JC732</strain>
    </source>
</reference>
<evidence type="ECO:0000256" key="2">
    <source>
        <dbReference type="SAM" id="SignalP"/>
    </source>
</evidence>
<proteinExistence type="predicted"/>
<dbReference type="AlphaFoldDB" id="A0A9X1SK03"/>
<evidence type="ECO:0008006" key="5">
    <source>
        <dbReference type="Google" id="ProtNLM"/>
    </source>
</evidence>
<dbReference type="Proteomes" id="UP001139103">
    <property type="component" value="Unassembled WGS sequence"/>
</dbReference>
<accession>A0A9X1SK03</accession>
<name>A0A9X1SK03_9BACT</name>
<evidence type="ECO:0000313" key="4">
    <source>
        <dbReference type="Proteomes" id="UP001139103"/>
    </source>
</evidence>
<dbReference type="EMBL" id="JAJKFT010000010">
    <property type="protein sequence ID" value="MCC9629234.1"/>
    <property type="molecule type" value="Genomic_DNA"/>
</dbReference>
<keyword evidence="2" id="KW-0732">Signal</keyword>
<evidence type="ECO:0000256" key="1">
    <source>
        <dbReference type="SAM" id="MobiDB-lite"/>
    </source>
</evidence>
<sequence>MNFDARIALFVSLSFFAPGISAAAEQSVEMKVDPATQNRVVKVVMEVEGTVRVNPDGTKLREFPMALTGTLQYDERILGSGAPIAAIRKYDEAWADMKLNGQDERTTLPASKTLVAAELDGGRQKLFLPEGHFTRGELDLINVQCSSLLAGHFLPKTKVKVGDVWTFENDRLAELFLLDAVSQNDMKAKLIQITDTQAKMELNGTIAGAAGGVATDLSVKAKINFNLEHKTVEWVAAAIDENRAIAHNAPGFKVKAVIRMLSQPVEAPVAALSDAQLAKVDLTPNSGKMLLSYESKEAGFGLLLERDWTMMSETGKQSVFRLVKQGDLIAQCNVTHISNLKAGEQMTLEAFQQEVQKSLGKNFGEFADASEGVTSNGLRRLRVTAHGVAESMPIEWIYYLFSDDSGRRYSIVFTLETSLAEKFAEGDRSFAGGFEMLALPEPKATAASEGDAADQPALRAAKTPETSVLKK</sequence>
<comment type="caution">
    <text evidence="3">The sequence shown here is derived from an EMBL/GenBank/DDBJ whole genome shotgun (WGS) entry which is preliminary data.</text>
</comment>